<evidence type="ECO:0000313" key="2">
    <source>
        <dbReference type="Proteomes" id="UP001145114"/>
    </source>
</evidence>
<sequence>MARRGDDVPDHREGQRTVLTRRDDAPTVVVNTPFNETFYNEIAVALLYSEIAYQSVSSLQGWDCTKCSDDKVSSTQVARIWDYHKPTTKGFMGYNKDQNTIVVSFDGTDSDGGGRNGWHANYWIQMIKFPREVESNVSWGEASRGFTEASERAFINTKDDLINLADNYPDASILVTGHSRGGALAALYASLFMFKYPDYSPRVRILTFGQPRIGNKDLAMQLNRFNYKYAYRICNWNDRVPFLPHRSFGYRQSYQEWWMRPREDTNQDQYILYRCGDDEKLVGYVPHCQPLYKRLIHQGEQDHALDQYVKHFEEIGLNRNMGIIY</sequence>
<accession>A0ACC1HTQ5</accession>
<proteinExistence type="predicted"/>
<dbReference type="EMBL" id="JAMZIH010000234">
    <property type="protein sequence ID" value="KAJ1679686.1"/>
    <property type="molecule type" value="Genomic_DNA"/>
</dbReference>
<gene>
    <name evidence="1" type="ORF">EV182_001544</name>
</gene>
<reference evidence="1" key="1">
    <citation type="submission" date="2022-06" db="EMBL/GenBank/DDBJ databases">
        <title>Phylogenomic reconstructions and comparative analyses of Kickxellomycotina fungi.</title>
        <authorList>
            <person name="Reynolds N.K."/>
            <person name="Stajich J.E."/>
            <person name="Barry K."/>
            <person name="Grigoriev I.V."/>
            <person name="Crous P."/>
            <person name="Smith M.E."/>
        </authorList>
    </citation>
    <scope>NUCLEOTIDE SEQUENCE</scope>
    <source>
        <strain evidence="1">RSA 2271</strain>
    </source>
</reference>
<comment type="caution">
    <text evidence="1">The sequence shown here is derived from an EMBL/GenBank/DDBJ whole genome shotgun (WGS) entry which is preliminary data.</text>
</comment>
<organism evidence="1 2">
    <name type="scientific">Spiromyces aspiralis</name>
    <dbReference type="NCBI Taxonomy" id="68401"/>
    <lineage>
        <taxon>Eukaryota</taxon>
        <taxon>Fungi</taxon>
        <taxon>Fungi incertae sedis</taxon>
        <taxon>Zoopagomycota</taxon>
        <taxon>Kickxellomycotina</taxon>
        <taxon>Kickxellomycetes</taxon>
        <taxon>Kickxellales</taxon>
        <taxon>Kickxellaceae</taxon>
        <taxon>Spiromyces</taxon>
    </lineage>
</organism>
<name>A0ACC1HTQ5_9FUNG</name>
<protein>
    <submittedName>
        <fullName evidence="1">Uncharacterized protein</fullName>
    </submittedName>
</protein>
<dbReference type="Proteomes" id="UP001145114">
    <property type="component" value="Unassembled WGS sequence"/>
</dbReference>
<keyword evidence="2" id="KW-1185">Reference proteome</keyword>
<evidence type="ECO:0000313" key="1">
    <source>
        <dbReference type="EMBL" id="KAJ1679686.1"/>
    </source>
</evidence>